<name>A0AAP8U5B9_BRELA</name>
<dbReference type="EMBL" id="PRKQ01000011">
    <property type="protein sequence ID" value="PPB02890.1"/>
    <property type="molecule type" value="Genomic_DNA"/>
</dbReference>
<dbReference type="AlphaFoldDB" id="A0AAP8U5B9"/>
<dbReference type="RefSeq" id="WP_081621611.1">
    <property type="nucleotide sequence ID" value="NZ_CP032410.1"/>
</dbReference>
<dbReference type="EMBL" id="JAPTNE010000013">
    <property type="protein sequence ID" value="MCZ0807569.1"/>
    <property type="molecule type" value="Genomic_DNA"/>
</dbReference>
<dbReference type="Proteomes" id="UP001077662">
    <property type="component" value="Unassembled WGS sequence"/>
</dbReference>
<comment type="caution">
    <text evidence="2">The sequence shown here is derived from an EMBL/GenBank/DDBJ whole genome shotgun (WGS) entry which is preliminary data.</text>
</comment>
<evidence type="ECO:0000313" key="3">
    <source>
        <dbReference type="Proteomes" id="UP000239759"/>
    </source>
</evidence>
<dbReference type="Proteomes" id="UP000239759">
    <property type="component" value="Unassembled WGS sequence"/>
</dbReference>
<evidence type="ECO:0000313" key="1">
    <source>
        <dbReference type="EMBL" id="MCZ0807569.1"/>
    </source>
</evidence>
<reference evidence="1" key="2">
    <citation type="submission" date="2022-09" db="EMBL/GenBank/DDBJ databases">
        <title>Genome analysis and characterization of larvicidal activity of Brevibacillus strains.</title>
        <authorList>
            <person name="Patrusheva E.V."/>
            <person name="Izotova A.O."/>
            <person name="Toshchakov S.V."/>
            <person name="Sineoky S.P."/>
        </authorList>
    </citation>
    <scope>NUCLEOTIDE SEQUENCE</scope>
    <source>
        <strain evidence="1">VKPM_B-13247</strain>
    </source>
</reference>
<accession>A0AAP8U5B9</accession>
<gene>
    <name evidence="2" type="ORF">C4A77_10540</name>
    <name evidence="1" type="ORF">O0554_11640</name>
</gene>
<sequence>MGEHSRFHEGEKSPKNQVYIEIGETGSGVEDPMIITLKKGEKFPATRNKNRVWTQK</sequence>
<dbReference type="InterPro" id="IPR025549">
    <property type="entry name" value="YjzC"/>
</dbReference>
<evidence type="ECO:0000313" key="2">
    <source>
        <dbReference type="EMBL" id="PPB02890.1"/>
    </source>
</evidence>
<organism evidence="2 3">
    <name type="scientific">Brevibacillus laterosporus</name>
    <name type="common">Bacillus laterosporus</name>
    <dbReference type="NCBI Taxonomy" id="1465"/>
    <lineage>
        <taxon>Bacteria</taxon>
        <taxon>Bacillati</taxon>
        <taxon>Bacillota</taxon>
        <taxon>Bacilli</taxon>
        <taxon>Bacillales</taxon>
        <taxon>Paenibacillaceae</taxon>
        <taxon>Brevibacillus</taxon>
    </lineage>
</organism>
<dbReference type="Pfam" id="PF14168">
    <property type="entry name" value="YjzC"/>
    <property type="match status" value="1"/>
</dbReference>
<reference evidence="2 3" key="1">
    <citation type="submission" date="2018-02" db="EMBL/GenBank/DDBJ databases">
        <title>Comparative analysis of genomes of three Brevibacillus laterosporus strains producers of potent antimicrobials isolated from silage.</title>
        <authorList>
            <person name="Kojic M."/>
            <person name="Miljkovic M."/>
            <person name="Studholme D."/>
            <person name="Filipic B."/>
        </authorList>
    </citation>
    <scope>NUCLEOTIDE SEQUENCE [LARGE SCALE GENOMIC DNA]</scope>
    <source>
        <strain evidence="2 3">BGSP11</strain>
    </source>
</reference>
<proteinExistence type="predicted"/>
<dbReference type="GeneID" id="61077168"/>
<protein>
    <submittedName>
        <fullName evidence="2">YjzC family protein</fullName>
    </submittedName>
</protein>